<gene>
    <name evidence="2" type="ORF">BCT23_10110</name>
</gene>
<feature type="chain" id="PRO_5014925021" evidence="1">
    <location>
        <begin position="20"/>
        <end position="221"/>
    </location>
</feature>
<name>A0A2N7LFN4_9GAMM</name>
<evidence type="ECO:0000256" key="1">
    <source>
        <dbReference type="SAM" id="SignalP"/>
    </source>
</evidence>
<reference evidence="3" key="1">
    <citation type="submission" date="2016-07" db="EMBL/GenBank/DDBJ databases">
        <title>Nontailed viruses are major unrecognized killers of bacteria in the ocean.</title>
        <authorList>
            <person name="Kauffman K."/>
            <person name="Hussain F."/>
            <person name="Yang J."/>
            <person name="Arevalo P."/>
            <person name="Brown J."/>
            <person name="Cutler M."/>
            <person name="Kelly L."/>
            <person name="Polz M.F."/>
        </authorList>
    </citation>
    <scope>NUCLEOTIDE SEQUENCE [LARGE SCALE GENOMIC DNA]</scope>
    <source>
        <strain evidence="3">10N.261.45.A10</strain>
    </source>
</reference>
<accession>A0A2N7LFN4</accession>
<feature type="signal peptide" evidence="1">
    <location>
        <begin position="1"/>
        <end position="19"/>
    </location>
</feature>
<organism evidence="2 3">
    <name type="scientific">Enterovibrio norvegicus</name>
    <dbReference type="NCBI Taxonomy" id="188144"/>
    <lineage>
        <taxon>Bacteria</taxon>
        <taxon>Pseudomonadati</taxon>
        <taxon>Pseudomonadota</taxon>
        <taxon>Gammaproteobacteria</taxon>
        <taxon>Vibrionales</taxon>
        <taxon>Vibrionaceae</taxon>
        <taxon>Enterovibrio</taxon>
    </lineage>
</organism>
<dbReference type="AlphaFoldDB" id="A0A2N7LFN4"/>
<dbReference type="EMBL" id="MDAL01000008">
    <property type="protein sequence ID" value="PMN94201.1"/>
    <property type="molecule type" value="Genomic_DNA"/>
</dbReference>
<proteinExistence type="predicted"/>
<dbReference type="Proteomes" id="UP000235387">
    <property type="component" value="Unassembled WGS sequence"/>
</dbReference>
<evidence type="ECO:0000313" key="3">
    <source>
        <dbReference type="Proteomes" id="UP000235387"/>
    </source>
</evidence>
<protein>
    <submittedName>
        <fullName evidence="2">Uncharacterized protein</fullName>
    </submittedName>
</protein>
<keyword evidence="1" id="KW-0732">Signal</keyword>
<sequence>MNMTPIVLLFLLMAPIAQATDDSKYTGDKDDPTSVTSFAGMRAGTNGYGAIFQLGIKPEDSAFSHNSFLQLKDDFETVRLRHFSLYKGTGTGVFIDAEHNNSGLFDRNRASAGFIQIIPVNDQLRINPAILYGKTWTTDEKVKRFGFPDTDIATLYTFVRWQIADDWFLNLVPQYTYSTNGKKIRAFEMVMQLGHNINNETSIAINADEDDDFWLTIKHSL</sequence>
<dbReference type="RefSeq" id="WP_102390187.1">
    <property type="nucleotide sequence ID" value="NZ_MDAL01000008.1"/>
</dbReference>
<comment type="caution">
    <text evidence="2">The sequence shown here is derived from an EMBL/GenBank/DDBJ whole genome shotgun (WGS) entry which is preliminary data.</text>
</comment>
<evidence type="ECO:0000313" key="2">
    <source>
        <dbReference type="EMBL" id="PMN94201.1"/>
    </source>
</evidence>